<dbReference type="Proteomes" id="UP000044136">
    <property type="component" value="Unassembled WGS sequence"/>
</dbReference>
<evidence type="ECO:0000256" key="4">
    <source>
        <dbReference type="ARBA" id="ARBA00022898"/>
    </source>
</evidence>
<sequence>MISMDRNTSPKSPLSKEQIIKAVNRTNIEVYPEEELTRFKRLYAERNGFSPENIEVANGSDEWLQKIIMTLGKNGVMSLNPDFVMYQIYTNQVGFRYYSVPSREDYSFDYDLTISEIKAKKPSVFFISNPHNPTGVLLPSHFINELADAMKSIGGYLVIDEAYGEFALDHPVPEGEHIIIVRTMSKVYGLAGLRIGIVIAKGKTYETITRINHPYPLNSLTLNLGSELLSNEAQLNDWFEYQKKLQQSLADAFETVRRHIKIKPTHTNFVFTYGDKAKDLYEYLYKNGYRGRVYDEPNLKNAARFSIIDEDEYPRLKELITEWGKSYD</sequence>
<evidence type="ECO:0000313" key="7">
    <source>
        <dbReference type="Proteomes" id="UP000044136"/>
    </source>
</evidence>
<dbReference type="GO" id="GO:0030170">
    <property type="term" value="F:pyridoxal phosphate binding"/>
    <property type="evidence" value="ECO:0007669"/>
    <property type="project" value="InterPro"/>
</dbReference>
<dbReference type="AlphaFoldDB" id="A0A078M5Z7"/>
<dbReference type="PANTHER" id="PTHR42885:SF2">
    <property type="entry name" value="HISTIDINOL-PHOSPHATE AMINOTRANSFERASE"/>
    <property type="match status" value="1"/>
</dbReference>
<dbReference type="HOGENOM" id="CLU_017584_3_1_9"/>
<comment type="cofactor">
    <cofactor evidence="1">
        <name>pyridoxal 5'-phosphate</name>
        <dbReference type="ChEBI" id="CHEBI:597326"/>
    </cofactor>
</comment>
<organism evidence="6 7">
    <name type="scientific">Jeotgalicoccus saudimassiliensis</name>
    <dbReference type="NCBI Taxonomy" id="1461582"/>
    <lineage>
        <taxon>Bacteria</taxon>
        <taxon>Bacillati</taxon>
        <taxon>Bacillota</taxon>
        <taxon>Bacilli</taxon>
        <taxon>Bacillales</taxon>
        <taxon>Staphylococcaceae</taxon>
        <taxon>Jeotgalicoccus</taxon>
    </lineage>
</organism>
<dbReference type="SUPFAM" id="SSF53383">
    <property type="entry name" value="PLP-dependent transferases"/>
    <property type="match status" value="1"/>
</dbReference>
<feature type="domain" description="Aminotransferase class I/classII large" evidence="5">
    <location>
        <begin position="17"/>
        <end position="316"/>
    </location>
</feature>
<keyword evidence="2 6" id="KW-0032">Aminotransferase</keyword>
<dbReference type="PANTHER" id="PTHR42885">
    <property type="entry name" value="HISTIDINOL-PHOSPHATE AMINOTRANSFERASE-RELATED"/>
    <property type="match status" value="1"/>
</dbReference>
<reference evidence="6 7" key="1">
    <citation type="submission" date="2014-07" db="EMBL/GenBank/DDBJ databases">
        <authorList>
            <person name="Urmite Genomes Urmite Genomes"/>
        </authorList>
    </citation>
    <scope>NUCLEOTIDE SEQUENCE [LARGE SCALE GENOMIC DNA]</scope>
    <source>
        <strain evidence="6 7">13MG44_air</strain>
    </source>
</reference>
<evidence type="ECO:0000256" key="3">
    <source>
        <dbReference type="ARBA" id="ARBA00022679"/>
    </source>
</evidence>
<name>A0A078M5Z7_9STAP</name>
<dbReference type="GO" id="GO:0008483">
    <property type="term" value="F:transaminase activity"/>
    <property type="evidence" value="ECO:0007669"/>
    <property type="project" value="UniProtKB-KW"/>
</dbReference>
<evidence type="ECO:0000259" key="5">
    <source>
        <dbReference type="Pfam" id="PF00155"/>
    </source>
</evidence>
<gene>
    <name evidence="6" type="primary">hisC</name>
    <name evidence="6" type="ORF">BN1048_01457</name>
</gene>
<dbReference type="CDD" id="cd00609">
    <property type="entry name" value="AAT_like"/>
    <property type="match status" value="1"/>
</dbReference>
<dbReference type="Gene3D" id="3.40.640.10">
    <property type="entry name" value="Type I PLP-dependent aspartate aminotransferase-like (Major domain)"/>
    <property type="match status" value="1"/>
</dbReference>
<keyword evidence="3 6" id="KW-0808">Transferase</keyword>
<accession>A0A078M5Z7</accession>
<dbReference type="RefSeq" id="WP_035809830.1">
    <property type="nucleotide sequence ID" value="NZ_CCSE01000001.1"/>
</dbReference>
<dbReference type="Pfam" id="PF00155">
    <property type="entry name" value="Aminotran_1_2"/>
    <property type="match status" value="1"/>
</dbReference>
<protein>
    <submittedName>
        <fullName evidence="6">Histidinol-phosphate aminotransferase</fullName>
    </submittedName>
</protein>
<dbReference type="InterPro" id="IPR004839">
    <property type="entry name" value="Aminotransferase_I/II_large"/>
</dbReference>
<evidence type="ECO:0000256" key="1">
    <source>
        <dbReference type="ARBA" id="ARBA00001933"/>
    </source>
</evidence>
<dbReference type="EMBL" id="CCSE01000001">
    <property type="protein sequence ID" value="CEA01690.1"/>
    <property type="molecule type" value="Genomic_DNA"/>
</dbReference>
<dbReference type="InterPro" id="IPR015421">
    <property type="entry name" value="PyrdxlP-dep_Trfase_major"/>
</dbReference>
<evidence type="ECO:0000313" key="6">
    <source>
        <dbReference type="EMBL" id="CEA01690.1"/>
    </source>
</evidence>
<keyword evidence="4" id="KW-0663">Pyridoxal phosphate</keyword>
<keyword evidence="7" id="KW-1185">Reference proteome</keyword>
<dbReference type="OrthoDB" id="9813612at2"/>
<evidence type="ECO:0000256" key="2">
    <source>
        <dbReference type="ARBA" id="ARBA00022576"/>
    </source>
</evidence>
<dbReference type="Gene3D" id="3.90.1150.10">
    <property type="entry name" value="Aspartate Aminotransferase, domain 1"/>
    <property type="match status" value="1"/>
</dbReference>
<proteinExistence type="predicted"/>
<dbReference type="eggNOG" id="COG0079">
    <property type="taxonomic scope" value="Bacteria"/>
</dbReference>
<dbReference type="InterPro" id="IPR015422">
    <property type="entry name" value="PyrdxlP-dep_Trfase_small"/>
</dbReference>
<dbReference type="STRING" id="1461582.BN1048_01457"/>
<dbReference type="InterPro" id="IPR015424">
    <property type="entry name" value="PyrdxlP-dep_Trfase"/>
</dbReference>